<keyword evidence="15" id="KW-1185">Reference proteome</keyword>
<keyword evidence="5" id="KW-0328">Glycosyltransferase</keyword>
<dbReference type="PANTHER" id="PTHR15075">
    <property type="entry name" value="ALPHA-MANNOSIDE BETA-1,6-N-ACETYLGLUCOSAMINYLTRANSFERASE"/>
    <property type="match status" value="1"/>
</dbReference>
<evidence type="ECO:0000256" key="3">
    <source>
        <dbReference type="ARBA" id="ARBA00007477"/>
    </source>
</evidence>
<dbReference type="GO" id="GO:0030144">
    <property type="term" value="F:alpha-1,6-mannosylglycoprotein 6-beta-N-acetylglucosaminyltransferase activity"/>
    <property type="evidence" value="ECO:0007669"/>
    <property type="project" value="UniProtKB-EC"/>
</dbReference>
<proteinExistence type="inferred from homology"/>
<evidence type="ECO:0000256" key="1">
    <source>
        <dbReference type="ARBA" id="ARBA00004323"/>
    </source>
</evidence>
<feature type="domain" description="Glycosyltransferase family 18 catalytic" evidence="14">
    <location>
        <begin position="28"/>
        <end position="563"/>
    </location>
</feature>
<keyword evidence="12" id="KW-0325">Glycoprotein</keyword>
<evidence type="ECO:0000256" key="7">
    <source>
        <dbReference type="ARBA" id="ARBA00022692"/>
    </source>
</evidence>
<keyword evidence="7" id="KW-0812">Transmembrane</keyword>
<dbReference type="InterPro" id="IPR026116">
    <property type="entry name" value="GT18_cat"/>
</dbReference>
<evidence type="ECO:0000256" key="5">
    <source>
        <dbReference type="ARBA" id="ARBA00022676"/>
    </source>
</evidence>
<dbReference type="Pfam" id="PF15024">
    <property type="entry name" value="Glyco_transf_18"/>
    <property type="match status" value="1"/>
</dbReference>
<dbReference type="InterPro" id="IPR052105">
    <property type="entry name" value="MGAT5_Glycosyltransferase"/>
</dbReference>
<evidence type="ECO:0000256" key="11">
    <source>
        <dbReference type="ARBA" id="ARBA00023136"/>
    </source>
</evidence>
<keyword evidence="11" id="KW-0472">Membrane</keyword>
<evidence type="ECO:0000256" key="12">
    <source>
        <dbReference type="ARBA" id="ARBA00023180"/>
    </source>
</evidence>
<dbReference type="EC" id="2.4.1.155" evidence="4"/>
<comment type="subcellular location">
    <subcellularLocation>
        <location evidence="1">Golgi apparatus membrane</location>
        <topology evidence="1">Single-pass type II membrane protein</topology>
    </subcellularLocation>
</comment>
<evidence type="ECO:0000256" key="10">
    <source>
        <dbReference type="ARBA" id="ARBA00023034"/>
    </source>
</evidence>
<protein>
    <recommendedName>
        <fullName evidence="4">alpha-1,6-mannosyl-glycoprotein 6-beta-N-acetylglucosaminyltransferase</fullName>
        <ecNumber evidence="4">2.4.1.155</ecNumber>
    </recommendedName>
</protein>
<organism evidence="15 16">
    <name type="scientific">Acrobeloides nanus</name>
    <dbReference type="NCBI Taxonomy" id="290746"/>
    <lineage>
        <taxon>Eukaryota</taxon>
        <taxon>Metazoa</taxon>
        <taxon>Ecdysozoa</taxon>
        <taxon>Nematoda</taxon>
        <taxon>Chromadorea</taxon>
        <taxon>Rhabditida</taxon>
        <taxon>Tylenchina</taxon>
        <taxon>Cephalobomorpha</taxon>
        <taxon>Cephaloboidea</taxon>
        <taxon>Cephalobidae</taxon>
        <taxon>Acrobeloides</taxon>
    </lineage>
</organism>
<keyword evidence="10" id="KW-0333">Golgi apparatus</keyword>
<evidence type="ECO:0000256" key="9">
    <source>
        <dbReference type="ARBA" id="ARBA00022989"/>
    </source>
</evidence>
<evidence type="ECO:0000256" key="8">
    <source>
        <dbReference type="ARBA" id="ARBA00022968"/>
    </source>
</evidence>
<dbReference type="PANTHER" id="PTHR15075:SF2">
    <property type="entry name" value="ALPHA-1,6-MANNOSYLGLYCOPROTEIN 6-BETA-N-ACETYLGLUCOSAMINYLTRANSFERASE"/>
    <property type="match status" value="1"/>
</dbReference>
<comment type="pathway">
    <text evidence="2">Protein modification; protein glycosylation.</text>
</comment>
<keyword evidence="8" id="KW-0735">Signal-anchor</keyword>
<keyword evidence="6" id="KW-0808">Transferase</keyword>
<evidence type="ECO:0000313" key="15">
    <source>
        <dbReference type="Proteomes" id="UP000887540"/>
    </source>
</evidence>
<sequence length="585" mass="66644">MLNLDHEDFPNCRPKMEWMRDNWETHACYSELGVDGSECSSFVYLSQIEQHCPPAFPSHSNIPPASVIQSRKLEELLLLLSDSEVNYNFIKSRITRLFPKWIQGINELQKSIPNLWNRPRLNLILYLGFLSHETGLKFGEKSTTGGPLGEMVQWADLITSVFILGHNVSISSEWNSFKTKADEYENQGPCPRLDGKQIDLIFTDIMGLRRIKRKKKNFFSSNKCKFRMLDSFGTHAEFNSNAYFKAHSSQIGGKNAWGGHELALQQFLTMYPHTDDNTFLGFVVETYDFHETVARENITVVYGKEKYMWKDSEPILQIAANYTQIHATVADSDEIMPAFHVTNHHLLTGEKFHRLLRGSKIFLGLGFPLEGPAPLEAVANGAIFINPRFSPPKSRKTYKFFGDKPTLRELHSQNPYMERFIGAPYVFTVDIFNQNELHQAFQSALKTNVTPYLPFEWSFLGMIERVDVILHKHNFCNLHSTWPPFEAASLEVASSGVSCQDFCASKGFVCERSFFSKINNEDILSRFSSCNGGFSRASVTYAPAICLLQNDSMLFSCATVPPKEIKRNVISRQKCPPASLLTRIF</sequence>
<dbReference type="WBParaSite" id="ACRNAN_scaffold9401.g13593.t1">
    <property type="protein sequence ID" value="ACRNAN_scaffold9401.g13593.t1"/>
    <property type="gene ID" value="ACRNAN_scaffold9401.g13593"/>
</dbReference>
<evidence type="ECO:0000256" key="2">
    <source>
        <dbReference type="ARBA" id="ARBA00004922"/>
    </source>
</evidence>
<dbReference type="GO" id="GO:0006487">
    <property type="term" value="P:protein N-linked glycosylation"/>
    <property type="evidence" value="ECO:0007669"/>
    <property type="project" value="TreeGrafter"/>
</dbReference>
<evidence type="ECO:0000313" key="16">
    <source>
        <dbReference type="WBParaSite" id="ACRNAN_scaffold9401.g13593.t1"/>
    </source>
</evidence>
<comment type="catalytic activity">
    <reaction evidence="13">
        <text>N(4)-{beta-D-GlcNAc-(1-&gt;2)-[beta-D-GlcNAc-(1-&gt;4)]-alpha-D-Man-(1-&gt;3)-[beta-D-GlcNAc-(1-&gt;2)-alpha-D-Man-(1-&gt;6)]-beta-D-Man-(1-&gt;4)-beta-D-GlcNAc-(1-&gt;4)-beta-D-GlcNAc}-L-asparaginyl-[protein] + UDP-N-acetyl-alpha-D-glucosamine = N(4)-{beta-D-GlcNAc-(1-&gt;2)-[beta-D-GlcNAc-(1-&gt;4)]-alpha-D-Man-(1-&gt;3)-[beta-D-GlcNAc-(1-&gt;2)-[beta-D-GlcNAc-(1-&gt;6)]-alpha-D-Man-(1-&gt;6)]-beta-D-Man-(1-&gt;4)-beta-D-GlcNAc-(1-&gt;4)-beta-D-GlcNAc}-L-asparaginyl-[protein] + UDP + H(+)</text>
        <dbReference type="Rhea" id="RHEA:16921"/>
        <dbReference type="Rhea" id="RHEA-COMP:14374"/>
        <dbReference type="Rhea" id="RHEA-COMP:14377"/>
        <dbReference type="ChEBI" id="CHEBI:15378"/>
        <dbReference type="ChEBI" id="CHEBI:57705"/>
        <dbReference type="ChEBI" id="CHEBI:58223"/>
        <dbReference type="ChEBI" id="CHEBI:139507"/>
        <dbReference type="ChEBI" id="CHEBI:139510"/>
        <dbReference type="EC" id="2.4.1.155"/>
    </reaction>
</comment>
<evidence type="ECO:0000256" key="4">
    <source>
        <dbReference type="ARBA" id="ARBA00012671"/>
    </source>
</evidence>
<reference evidence="16" key="1">
    <citation type="submission" date="2022-11" db="UniProtKB">
        <authorList>
            <consortium name="WormBaseParasite"/>
        </authorList>
    </citation>
    <scope>IDENTIFICATION</scope>
</reference>
<comment type="similarity">
    <text evidence="3">Belongs to the glycosyltransferase 18 family.</text>
</comment>
<dbReference type="Proteomes" id="UP000887540">
    <property type="component" value="Unplaced"/>
</dbReference>
<evidence type="ECO:0000256" key="6">
    <source>
        <dbReference type="ARBA" id="ARBA00022679"/>
    </source>
</evidence>
<accession>A0A914EP09</accession>
<dbReference type="AlphaFoldDB" id="A0A914EP09"/>
<keyword evidence="9" id="KW-1133">Transmembrane helix</keyword>
<dbReference type="GO" id="GO:0000139">
    <property type="term" value="C:Golgi membrane"/>
    <property type="evidence" value="ECO:0007669"/>
    <property type="project" value="UniProtKB-SubCell"/>
</dbReference>
<name>A0A914EP09_9BILA</name>
<evidence type="ECO:0000256" key="13">
    <source>
        <dbReference type="ARBA" id="ARBA00048243"/>
    </source>
</evidence>
<evidence type="ECO:0000259" key="14">
    <source>
        <dbReference type="Pfam" id="PF15024"/>
    </source>
</evidence>